<dbReference type="Proteomes" id="UP000439780">
    <property type="component" value="Unassembled WGS sequence"/>
</dbReference>
<proteinExistence type="predicted"/>
<keyword evidence="1" id="KW-0472">Membrane</keyword>
<dbReference type="OrthoDB" id="7619970at2"/>
<keyword evidence="1" id="KW-1133">Transmembrane helix</keyword>
<dbReference type="AlphaFoldDB" id="A0A845ANV8"/>
<organism evidence="2 3">
    <name type="scientific">Qipengyuania algicida</name>
    <dbReference type="NCBI Taxonomy" id="1836209"/>
    <lineage>
        <taxon>Bacteria</taxon>
        <taxon>Pseudomonadati</taxon>
        <taxon>Pseudomonadota</taxon>
        <taxon>Alphaproteobacteria</taxon>
        <taxon>Sphingomonadales</taxon>
        <taxon>Erythrobacteraceae</taxon>
        <taxon>Qipengyuania</taxon>
    </lineage>
</organism>
<evidence type="ECO:0008006" key="4">
    <source>
        <dbReference type="Google" id="ProtNLM"/>
    </source>
</evidence>
<gene>
    <name evidence="2" type="ORF">GRI58_15355</name>
</gene>
<keyword evidence="3" id="KW-1185">Reference proteome</keyword>
<dbReference type="EMBL" id="WTYA01000019">
    <property type="protein sequence ID" value="MXP30186.1"/>
    <property type="molecule type" value="Genomic_DNA"/>
</dbReference>
<accession>A0A845ANV8</accession>
<comment type="caution">
    <text evidence="2">The sequence shown here is derived from an EMBL/GenBank/DDBJ whole genome shotgun (WGS) entry which is preliminary data.</text>
</comment>
<evidence type="ECO:0000256" key="1">
    <source>
        <dbReference type="SAM" id="Phobius"/>
    </source>
</evidence>
<evidence type="ECO:0000313" key="2">
    <source>
        <dbReference type="EMBL" id="MXP30186.1"/>
    </source>
</evidence>
<dbReference type="RefSeq" id="WP_160754486.1">
    <property type="nucleotide sequence ID" value="NZ_WTYA01000019.1"/>
</dbReference>
<name>A0A845ANV8_9SPHN</name>
<feature type="transmembrane region" description="Helical" evidence="1">
    <location>
        <begin position="6"/>
        <end position="24"/>
    </location>
</feature>
<protein>
    <recommendedName>
        <fullName evidence="4">PRC-barrel domain containing protein</fullName>
    </recommendedName>
</protein>
<sequence>MLTFLQWYGAITAVIAAMIVASNIGSRITGWAFVLFVSSSAALVAWGFLSEDADGIGWQNICLLAINSWGVYRYLFRQKSDEAR</sequence>
<reference evidence="2 3" key="1">
    <citation type="submission" date="2019-12" db="EMBL/GenBank/DDBJ databases">
        <title>Genomic-based taxomic classification of the family Erythrobacteraceae.</title>
        <authorList>
            <person name="Xu L."/>
        </authorList>
    </citation>
    <scope>NUCLEOTIDE SEQUENCE [LARGE SCALE GENOMIC DNA]</scope>
    <source>
        <strain evidence="2 3">KEMB 9005-328</strain>
    </source>
</reference>
<keyword evidence="1" id="KW-0812">Transmembrane</keyword>
<feature type="transmembrane region" description="Helical" evidence="1">
    <location>
        <begin position="55"/>
        <end position="75"/>
    </location>
</feature>
<evidence type="ECO:0000313" key="3">
    <source>
        <dbReference type="Proteomes" id="UP000439780"/>
    </source>
</evidence>
<feature type="transmembrane region" description="Helical" evidence="1">
    <location>
        <begin position="31"/>
        <end position="49"/>
    </location>
</feature>